<evidence type="ECO:0000256" key="4">
    <source>
        <dbReference type="ARBA" id="ARBA00022989"/>
    </source>
</evidence>
<evidence type="ECO:0000256" key="3">
    <source>
        <dbReference type="ARBA" id="ARBA00022692"/>
    </source>
</evidence>
<keyword evidence="4 6" id="KW-1133">Transmembrane helix</keyword>
<evidence type="ECO:0000256" key="6">
    <source>
        <dbReference type="SAM" id="Phobius"/>
    </source>
</evidence>
<reference evidence="7 8" key="1">
    <citation type="submission" date="2020-06" db="EMBL/GenBank/DDBJ databases">
        <title>Frischella cerana isolated from Apis cerana gut homogenate.</title>
        <authorList>
            <person name="Wolter L.A."/>
            <person name="Suenami S."/>
            <person name="Miyazaki R."/>
        </authorList>
    </citation>
    <scope>NUCLEOTIDE SEQUENCE [LARGE SCALE GENOMIC DNA]</scope>
    <source>
        <strain evidence="7 8">Ac13</strain>
    </source>
</reference>
<dbReference type="Pfam" id="PF01810">
    <property type="entry name" value="LysE"/>
    <property type="match status" value="1"/>
</dbReference>
<comment type="caution">
    <text evidence="7">The sequence shown here is derived from an EMBL/GenBank/DDBJ whole genome shotgun (WGS) entry which is preliminary data.</text>
</comment>
<keyword evidence="2" id="KW-1003">Cell membrane</keyword>
<dbReference type="Proteomes" id="UP000651208">
    <property type="component" value="Unassembled WGS sequence"/>
</dbReference>
<organism evidence="7 8">
    <name type="scientific">Frischella japonica</name>
    <dbReference type="NCBI Taxonomy" id="2741544"/>
    <lineage>
        <taxon>Bacteria</taxon>
        <taxon>Pseudomonadati</taxon>
        <taxon>Pseudomonadota</taxon>
        <taxon>Gammaproteobacteria</taxon>
        <taxon>Orbales</taxon>
        <taxon>Orbaceae</taxon>
        <taxon>Frischella</taxon>
    </lineage>
</organism>
<evidence type="ECO:0000313" key="8">
    <source>
        <dbReference type="Proteomes" id="UP000651208"/>
    </source>
</evidence>
<feature type="transmembrane region" description="Helical" evidence="6">
    <location>
        <begin position="108"/>
        <end position="129"/>
    </location>
</feature>
<dbReference type="InterPro" id="IPR001123">
    <property type="entry name" value="LeuE-type"/>
</dbReference>
<feature type="transmembrane region" description="Helical" evidence="6">
    <location>
        <begin position="36"/>
        <end position="55"/>
    </location>
</feature>
<feature type="transmembrane region" description="Helical" evidence="6">
    <location>
        <begin position="182"/>
        <end position="206"/>
    </location>
</feature>
<evidence type="ECO:0000256" key="5">
    <source>
        <dbReference type="ARBA" id="ARBA00023136"/>
    </source>
</evidence>
<accession>A0ABR7QZK3</accession>
<feature type="transmembrane region" description="Helical" evidence="6">
    <location>
        <begin position="6"/>
        <end position="27"/>
    </location>
</feature>
<proteinExistence type="predicted"/>
<protein>
    <submittedName>
        <fullName evidence="7">Amino acid transporter</fullName>
    </submittedName>
</protein>
<evidence type="ECO:0000313" key="7">
    <source>
        <dbReference type="EMBL" id="MBC9131638.1"/>
    </source>
</evidence>
<evidence type="ECO:0000256" key="2">
    <source>
        <dbReference type="ARBA" id="ARBA00022475"/>
    </source>
</evidence>
<dbReference type="RefSeq" id="WP_187756080.1">
    <property type="nucleotide sequence ID" value="NZ_JABURY010000019.1"/>
</dbReference>
<name>A0ABR7QZK3_9GAMM</name>
<dbReference type="EMBL" id="JABURY010000019">
    <property type="protein sequence ID" value="MBC9131638.1"/>
    <property type="molecule type" value="Genomic_DNA"/>
</dbReference>
<keyword evidence="3 6" id="KW-0812">Transmembrane</keyword>
<gene>
    <name evidence="7" type="ORF">FcAc13_10020</name>
</gene>
<dbReference type="PANTHER" id="PTHR30086">
    <property type="entry name" value="ARGININE EXPORTER PROTEIN ARGO"/>
    <property type="match status" value="1"/>
</dbReference>
<feature type="transmembrane region" description="Helical" evidence="6">
    <location>
        <begin position="67"/>
        <end position="88"/>
    </location>
</feature>
<evidence type="ECO:0000256" key="1">
    <source>
        <dbReference type="ARBA" id="ARBA00004651"/>
    </source>
</evidence>
<keyword evidence="8" id="KW-1185">Reference proteome</keyword>
<dbReference type="PANTHER" id="PTHR30086:SF20">
    <property type="entry name" value="ARGININE EXPORTER PROTEIN ARGO-RELATED"/>
    <property type="match status" value="1"/>
</dbReference>
<feature type="transmembrane region" description="Helical" evidence="6">
    <location>
        <begin position="149"/>
        <end position="170"/>
    </location>
</feature>
<sequence>MLLTILKGFTVSLSLICAIGAQNAFVLKQGLLKNNIFWICSVCFLCDFLLMTMGVFGVGEMISSNQILLIILTLAGSLFLFWYGFLSFRSALRGNSSFNIENNNTKKISVLSSISATLAITLLNPHVYLDTVVIIGGISMTLITTMEKIAFIMGTVLASATWFYSLGYGAQKLSVYFTKPKVWRVIEIVIAIIMWLIALSLLLYLFHNDLLH</sequence>
<comment type="subcellular location">
    <subcellularLocation>
        <location evidence="1">Cell membrane</location>
        <topology evidence="1">Multi-pass membrane protein</topology>
    </subcellularLocation>
</comment>
<keyword evidence="5 6" id="KW-0472">Membrane</keyword>